<accession>A0A8J7CI26</accession>
<dbReference type="InterPro" id="IPR041049">
    <property type="entry name" value="DUF5615"/>
</dbReference>
<organism evidence="2 3">
    <name type="scientific">Iningainema tapete BLCC-T55</name>
    <dbReference type="NCBI Taxonomy" id="2748662"/>
    <lineage>
        <taxon>Bacteria</taxon>
        <taxon>Bacillati</taxon>
        <taxon>Cyanobacteriota</taxon>
        <taxon>Cyanophyceae</taxon>
        <taxon>Nostocales</taxon>
        <taxon>Scytonemataceae</taxon>
        <taxon>Iningainema tapete</taxon>
    </lineage>
</organism>
<feature type="domain" description="DUF5615" evidence="1">
    <location>
        <begin position="1"/>
        <end position="109"/>
    </location>
</feature>
<gene>
    <name evidence="2" type="ORF">ICL16_42355</name>
</gene>
<evidence type="ECO:0000259" key="1">
    <source>
        <dbReference type="Pfam" id="PF18480"/>
    </source>
</evidence>
<dbReference type="AlphaFoldDB" id="A0A8J7CI26"/>
<dbReference type="Proteomes" id="UP000629098">
    <property type="component" value="Unassembled WGS sequence"/>
</dbReference>
<keyword evidence="3" id="KW-1185">Reference proteome</keyword>
<dbReference type="RefSeq" id="WP_190838291.1">
    <property type="nucleotide sequence ID" value="NZ_CAWPPI010000127.1"/>
</dbReference>
<name>A0A8J7CI26_9CYAN</name>
<evidence type="ECO:0000313" key="3">
    <source>
        <dbReference type="Proteomes" id="UP000629098"/>
    </source>
</evidence>
<protein>
    <submittedName>
        <fullName evidence="2">DUF5615 family PIN-like protein</fullName>
    </submittedName>
</protein>
<comment type="caution">
    <text evidence="2">The sequence shown here is derived from an EMBL/GenBank/DDBJ whole genome shotgun (WGS) entry which is preliminary data.</text>
</comment>
<reference evidence="2" key="1">
    <citation type="submission" date="2020-09" db="EMBL/GenBank/DDBJ databases">
        <title>Iningainema tapete sp. nov. (Scytonemataceae, Cyanobacteria) from greenhouses in central Florida (USA) produces two types of nodularin with biosynthetic potential for microcystin-LR and anabaenopeptins.</title>
        <authorList>
            <person name="Berthold D.E."/>
            <person name="Lefler F.W."/>
            <person name="Huang I.-S."/>
            <person name="Abdulla H."/>
            <person name="Zimba P.V."/>
            <person name="Laughinghouse H.D. IV."/>
        </authorList>
    </citation>
    <scope>NUCLEOTIDE SEQUENCE</scope>
    <source>
        <strain evidence="2">BLCCT55</strain>
    </source>
</reference>
<dbReference type="EMBL" id="JACXAE010000127">
    <property type="protein sequence ID" value="MBD2778515.1"/>
    <property type="molecule type" value="Genomic_DNA"/>
</dbReference>
<dbReference type="Pfam" id="PF18480">
    <property type="entry name" value="DUF5615"/>
    <property type="match status" value="1"/>
</dbReference>
<proteinExistence type="predicted"/>
<sequence length="120" mass="13604">MRFLADMGISPRTVNWLKEAGYDAVHLVEEGLERLPDDEILVKARNEERILLTVDLDFGYLLAVSGETLPSVILFRLGNESYEIINERLAFVLNRFEEDLVAGAIISVSNSALRLRRLPM</sequence>
<evidence type="ECO:0000313" key="2">
    <source>
        <dbReference type="EMBL" id="MBD2778515.1"/>
    </source>
</evidence>